<accession>A0ABM7HL59</accession>
<gene>
    <name evidence="1" type="ORF">MMAGJ_05050</name>
</gene>
<evidence type="ECO:0000313" key="1">
    <source>
        <dbReference type="EMBL" id="BBX31223.1"/>
    </source>
</evidence>
<keyword evidence="2" id="KW-1185">Reference proteome</keyword>
<protein>
    <submittedName>
        <fullName evidence="1">Uncharacterized protein</fullName>
    </submittedName>
</protein>
<reference evidence="1 2" key="1">
    <citation type="journal article" date="2019" name="Emerg. Microbes Infect.">
        <title>Comprehensive subspecies identification of 175 nontuberculous mycobacteria species based on 7547 genomic profiles.</title>
        <authorList>
            <person name="Matsumoto Y."/>
            <person name="Kinjo T."/>
            <person name="Motooka D."/>
            <person name="Nabeya D."/>
            <person name="Jung N."/>
            <person name="Uechi K."/>
            <person name="Horii T."/>
            <person name="Iida T."/>
            <person name="Fujita J."/>
            <person name="Nakamura S."/>
        </authorList>
    </citation>
    <scope>NUCLEOTIDE SEQUENCE [LARGE SCALE GENOMIC DNA]</scope>
    <source>
        <strain evidence="1 2">JCM 12375</strain>
    </source>
</reference>
<evidence type="ECO:0000313" key="2">
    <source>
        <dbReference type="Proteomes" id="UP000465622"/>
    </source>
</evidence>
<name>A0ABM7HL59_MYCME</name>
<dbReference type="Proteomes" id="UP000465622">
    <property type="component" value="Chromosome"/>
</dbReference>
<dbReference type="EMBL" id="AP022567">
    <property type="protein sequence ID" value="BBX31223.1"/>
    <property type="molecule type" value="Genomic_DNA"/>
</dbReference>
<sequence length="136" mass="15015">MYRCTSIEMTTPPPDPVAVWVDESGRLMSDLGVVDTGCHAAVRARHCPHRSQCVLVHRPPGPRLVFGELMSDVDDEAGIYLETHAKVLAADLISISVDHVGADGPAGSWRYRLLPMRWKTADGWRETAARLAVWPD</sequence>
<proteinExistence type="predicted"/>
<organism evidence="1 2">
    <name type="scientific">Mycolicibacterium mageritense</name>
    <name type="common">Mycobacterium mageritense</name>
    <dbReference type="NCBI Taxonomy" id="53462"/>
    <lineage>
        <taxon>Bacteria</taxon>
        <taxon>Bacillati</taxon>
        <taxon>Actinomycetota</taxon>
        <taxon>Actinomycetes</taxon>
        <taxon>Mycobacteriales</taxon>
        <taxon>Mycobacteriaceae</taxon>
        <taxon>Mycolicibacterium</taxon>
    </lineage>
</organism>